<keyword evidence="9" id="KW-1015">Disulfide bond</keyword>
<proteinExistence type="inferred from homology"/>
<dbReference type="GO" id="GO:0008528">
    <property type="term" value="F:G protein-coupled peptide receptor activity"/>
    <property type="evidence" value="ECO:0007669"/>
    <property type="project" value="TreeGrafter"/>
</dbReference>
<evidence type="ECO:0000256" key="13">
    <source>
        <dbReference type="SAM" id="Phobius"/>
    </source>
</evidence>
<feature type="domain" description="G-protein coupled receptors family 2 profile 2" evidence="15">
    <location>
        <begin position="209"/>
        <end position="470"/>
    </location>
</feature>
<keyword evidence="5 14" id="KW-0732">Signal</keyword>
<evidence type="ECO:0000256" key="10">
    <source>
        <dbReference type="ARBA" id="ARBA00023170"/>
    </source>
</evidence>
<keyword evidence="17" id="KW-1185">Reference proteome</keyword>
<evidence type="ECO:0000256" key="14">
    <source>
        <dbReference type="SAM" id="SignalP"/>
    </source>
</evidence>
<feature type="transmembrane region" description="Helical" evidence="13">
    <location>
        <begin position="276"/>
        <end position="300"/>
    </location>
</feature>
<keyword evidence="11" id="KW-0325">Glycoprotein</keyword>
<sequence>MRIRLGSFVTALLLIMETTNAEIEGCDFFDTVDLSSAQKLSTGSYLYKDIRIPKNLTGEYDYKLLANGTKEKVTVHTRGCVCQLSPCVRFCCPPNQIMENGVCHDDMTKKELDELDPYLNVTLDNKSVVRKNFKTDLIVQSDWPMACDHLFYLDNREKEDEYTLFENGTMLRHFDNVFLNKREYCLQHMRLDDGSIRIAPHICMAPKTSRTGQTLVMIISMICLVLTISMYLFFKELRTLLDKSFICYMICLFMVYFFQLLDLWDLSQGFCMTAAFMGYFFVMASFLWLSVISLHIWLRLGHYYFEHCFPAYSLYAWGMALVLTEVTLIAHTIVENKDWNPRVGFADRCWINTKDWSAMIYFYGPILILVAFNIIMFILTTIRINEIKRELKLFLSHQGDIPSRYRKLKSTKSSFIFFLWLFIMMGLSWSLEIISYLVDDNKLWSQILLVADYLNWCQGTIIFILFILNASKLDHFKKR</sequence>
<evidence type="ECO:0000313" key="17">
    <source>
        <dbReference type="Proteomes" id="UP001652680"/>
    </source>
</evidence>
<feature type="chain" id="PRO_5027626767" evidence="14">
    <location>
        <begin position="22"/>
        <end position="479"/>
    </location>
</feature>
<evidence type="ECO:0000313" key="18">
    <source>
        <dbReference type="RefSeq" id="XP_016979678.1"/>
    </source>
</evidence>
<comment type="subcellular location">
    <subcellularLocation>
        <location evidence="1">Cell membrane</location>
        <topology evidence="1">Multi-pass membrane protein</topology>
    </subcellularLocation>
</comment>
<dbReference type="InterPro" id="IPR044860">
    <property type="entry name" value="Methusela_ecto_dom_1"/>
</dbReference>
<feature type="transmembrane region" description="Helical" evidence="13">
    <location>
        <begin position="415"/>
        <end position="438"/>
    </location>
</feature>
<dbReference type="SUPFAM" id="SSF63877">
    <property type="entry name" value="Methuselah ectodomain"/>
    <property type="match status" value="1"/>
</dbReference>
<dbReference type="GeneID" id="108045017"/>
<feature type="transmembrane region" description="Helical" evidence="13">
    <location>
        <begin position="453"/>
        <end position="471"/>
    </location>
</feature>
<evidence type="ECO:0000256" key="6">
    <source>
        <dbReference type="ARBA" id="ARBA00022989"/>
    </source>
</evidence>
<evidence type="ECO:0000259" key="15">
    <source>
        <dbReference type="PROSITE" id="PS50261"/>
    </source>
</evidence>
<reference evidence="18" key="2">
    <citation type="submission" date="2025-04" db="UniProtKB">
        <authorList>
            <consortium name="RefSeq"/>
        </authorList>
    </citation>
    <scope>IDENTIFICATION</scope>
</reference>
<feature type="transmembrane region" description="Helical" evidence="13">
    <location>
        <begin position="214"/>
        <end position="233"/>
    </location>
</feature>
<dbReference type="AlphaFoldDB" id="A0A6P4EX66"/>
<keyword evidence="3" id="KW-1003">Cell membrane</keyword>
<dbReference type="CDD" id="cd15039">
    <property type="entry name" value="7tmB3_Methuselah-like"/>
    <property type="match status" value="1"/>
</dbReference>
<dbReference type="Gene3D" id="2.30.160.11">
    <property type="match status" value="1"/>
</dbReference>
<evidence type="ECO:0000256" key="12">
    <source>
        <dbReference type="ARBA" id="ARBA00023224"/>
    </source>
</evidence>
<dbReference type="GO" id="GO:0005886">
    <property type="term" value="C:plasma membrane"/>
    <property type="evidence" value="ECO:0007669"/>
    <property type="project" value="UniProtKB-SubCell"/>
</dbReference>
<dbReference type="Pfam" id="PF00002">
    <property type="entry name" value="7tm_2"/>
    <property type="match status" value="1"/>
</dbReference>
<evidence type="ECO:0000256" key="5">
    <source>
        <dbReference type="ARBA" id="ARBA00022729"/>
    </source>
</evidence>
<feature type="signal peptide" evidence="14">
    <location>
        <begin position="1"/>
        <end position="21"/>
    </location>
</feature>
<protein>
    <submittedName>
        <fullName evidence="18">G-protein coupled receptor Mth-like</fullName>
    </submittedName>
</protein>
<feature type="transmembrane region" description="Helical" evidence="13">
    <location>
        <begin position="360"/>
        <end position="382"/>
    </location>
</feature>
<comment type="similarity">
    <text evidence="2">Belongs to the G-protein coupled receptor 2 family. Mth subfamily.</text>
</comment>
<evidence type="ECO:0000256" key="3">
    <source>
        <dbReference type="ARBA" id="ARBA00022475"/>
    </source>
</evidence>
<evidence type="ECO:0000256" key="7">
    <source>
        <dbReference type="ARBA" id="ARBA00023040"/>
    </source>
</evidence>
<dbReference type="Gene3D" id="1.20.1070.10">
    <property type="entry name" value="Rhodopsin 7-helix transmembrane proteins"/>
    <property type="match status" value="1"/>
</dbReference>
<dbReference type="CDD" id="cd00251">
    <property type="entry name" value="Mth_Ecto"/>
    <property type="match status" value="1"/>
</dbReference>
<keyword evidence="12" id="KW-0807">Transducer</keyword>
<dbReference type="Gene3D" id="2.170.180.11">
    <property type="entry name" value="Methuselah ectodomain, domain 2"/>
    <property type="match status" value="1"/>
</dbReference>
<dbReference type="OrthoDB" id="6134459at2759"/>
<dbReference type="InterPro" id="IPR023311">
    <property type="entry name" value="Methusela_ecto_dom_2"/>
</dbReference>
<evidence type="ECO:0000256" key="9">
    <source>
        <dbReference type="ARBA" id="ARBA00023157"/>
    </source>
</evidence>
<keyword evidence="7" id="KW-0297">G-protein coupled receptor</keyword>
<reference evidence="17" key="1">
    <citation type="journal article" date="2021" name="Elife">
        <title>Highly contiguous assemblies of 101 drosophilid genomes.</title>
        <authorList>
            <person name="Kim B.Y."/>
            <person name="Wang J.R."/>
            <person name="Miller D.E."/>
            <person name="Barmina O."/>
            <person name="Delaney E."/>
            <person name="Thompson A."/>
            <person name="Comeault A.A."/>
            <person name="Peede D."/>
            <person name="D'Agostino E.R."/>
            <person name="Pelaez J."/>
            <person name="Aguilar J.M."/>
            <person name="Haji D."/>
            <person name="Matsunaga T."/>
            <person name="Armstrong E.E."/>
            <person name="Zych M."/>
            <person name="Ogawa Y."/>
            <person name="Stamenkovic-Radak M."/>
            <person name="Jelic M."/>
            <person name="Veselinovic M.S."/>
            <person name="Tanaskovic M."/>
            <person name="Eric P."/>
            <person name="Gao J.J."/>
            <person name="Katoh T.K."/>
            <person name="Toda M.J."/>
            <person name="Watabe H."/>
            <person name="Watada M."/>
            <person name="Davis J.S."/>
            <person name="Moyle L.C."/>
            <person name="Manoli G."/>
            <person name="Bertolini E."/>
            <person name="Kostal V."/>
            <person name="Hawley R.S."/>
            <person name="Takahashi A."/>
            <person name="Jones C.D."/>
            <person name="Price D.K."/>
            <person name="Whiteman N."/>
            <person name="Kopp A."/>
            <person name="Matute D.R."/>
            <person name="Petrov D.A."/>
        </authorList>
    </citation>
    <scope>NUCLEOTIDE SEQUENCE [LARGE SCALE GENOMIC DNA]</scope>
</reference>
<evidence type="ECO:0000256" key="8">
    <source>
        <dbReference type="ARBA" id="ARBA00023136"/>
    </source>
</evidence>
<keyword evidence="8 13" id="KW-0472">Membrane</keyword>
<dbReference type="PANTHER" id="PTHR47154">
    <property type="entry name" value="G-PROTEIN COUPLED RECEPTOR MTH-RELATED"/>
    <property type="match status" value="1"/>
</dbReference>
<name>A0A6P4EX66_DRORH</name>
<evidence type="ECO:0000256" key="1">
    <source>
        <dbReference type="ARBA" id="ARBA00004651"/>
    </source>
</evidence>
<dbReference type="PROSITE" id="PS50261">
    <property type="entry name" value="G_PROTEIN_RECEP_F2_4"/>
    <property type="match status" value="1"/>
</dbReference>
<dbReference type="InterPro" id="IPR010596">
    <property type="entry name" value="Methuselah_N_dom"/>
</dbReference>
<dbReference type="FunFam" id="2.170.180.11:FF:000001">
    <property type="entry name" value="G-protein coupled receptor Mth"/>
    <property type="match status" value="1"/>
</dbReference>
<accession>A0A6P4EX66</accession>
<evidence type="ECO:0000256" key="4">
    <source>
        <dbReference type="ARBA" id="ARBA00022692"/>
    </source>
</evidence>
<dbReference type="Proteomes" id="UP001652680">
    <property type="component" value="Unassembled WGS sequence"/>
</dbReference>
<dbReference type="Pfam" id="PF06652">
    <property type="entry name" value="Methuselah_N"/>
    <property type="match status" value="1"/>
</dbReference>
<evidence type="ECO:0000313" key="16">
    <source>
        <dbReference type="EnsemblMetazoa" id="XP_016979678.1"/>
    </source>
</evidence>
<reference evidence="16" key="3">
    <citation type="submission" date="2025-05" db="UniProtKB">
        <authorList>
            <consortium name="EnsemblMetazoa"/>
        </authorList>
    </citation>
    <scope>IDENTIFICATION</scope>
</reference>
<evidence type="ECO:0000256" key="11">
    <source>
        <dbReference type="ARBA" id="ARBA00023180"/>
    </source>
</evidence>
<feature type="transmembrane region" description="Helical" evidence="13">
    <location>
        <begin position="245"/>
        <end position="264"/>
    </location>
</feature>
<keyword evidence="10" id="KW-0675">Receptor</keyword>
<dbReference type="PANTHER" id="PTHR47154:SF2">
    <property type="entry name" value="G-PROTEIN COUPLED RECEPTOR MTH-RELATED"/>
    <property type="match status" value="1"/>
</dbReference>
<keyword evidence="4 13" id="KW-0812">Transmembrane</keyword>
<dbReference type="GO" id="GO:0007166">
    <property type="term" value="P:cell surface receptor signaling pathway"/>
    <property type="evidence" value="ECO:0007669"/>
    <property type="project" value="InterPro"/>
</dbReference>
<feature type="transmembrane region" description="Helical" evidence="13">
    <location>
        <begin position="312"/>
        <end position="334"/>
    </location>
</feature>
<dbReference type="RefSeq" id="XP_016979678.1">
    <property type="nucleotide sequence ID" value="XM_017124189.1"/>
</dbReference>
<dbReference type="InterPro" id="IPR017981">
    <property type="entry name" value="GPCR_2-like_7TM"/>
</dbReference>
<dbReference type="InterPro" id="IPR051384">
    <property type="entry name" value="Mth_GPCR"/>
</dbReference>
<dbReference type="InterPro" id="IPR000832">
    <property type="entry name" value="GPCR_2_secretin-like"/>
</dbReference>
<dbReference type="EnsemblMetazoa" id="XM_017124189.1">
    <property type="protein sequence ID" value="XP_016979678.1"/>
    <property type="gene ID" value="LOC108045017"/>
</dbReference>
<organism evidence="18">
    <name type="scientific">Drosophila rhopaloa</name>
    <name type="common">Fruit fly</name>
    <dbReference type="NCBI Taxonomy" id="1041015"/>
    <lineage>
        <taxon>Eukaryota</taxon>
        <taxon>Metazoa</taxon>
        <taxon>Ecdysozoa</taxon>
        <taxon>Arthropoda</taxon>
        <taxon>Hexapoda</taxon>
        <taxon>Insecta</taxon>
        <taxon>Pterygota</taxon>
        <taxon>Neoptera</taxon>
        <taxon>Endopterygota</taxon>
        <taxon>Diptera</taxon>
        <taxon>Brachycera</taxon>
        <taxon>Muscomorpha</taxon>
        <taxon>Ephydroidea</taxon>
        <taxon>Drosophilidae</taxon>
        <taxon>Drosophila</taxon>
        <taxon>Sophophora</taxon>
    </lineage>
</organism>
<gene>
    <name evidence="18" type="primary">LOC108045017</name>
    <name evidence="16" type="synonym">108045017</name>
</gene>
<dbReference type="InterPro" id="IPR036272">
    <property type="entry name" value="Methuselah_N_sf"/>
</dbReference>
<keyword evidence="6 13" id="KW-1133">Transmembrane helix</keyword>
<evidence type="ECO:0000256" key="2">
    <source>
        <dbReference type="ARBA" id="ARBA00008979"/>
    </source>
</evidence>